<accession>A0A6J8DV85</accession>
<sequence length="224" mass="25992">MNNRITQLELTITSKGEIIYKQGESQYELYKQLTRKDEQYQELLKKYDSVQQSNSEKKNNQIQQLSSRIRGVEEQLFKTNGSFERVRNENMKIRSELKLQKERYEDIIEKISETKIAIPTSNRFSVFEETNKESEVTGERKQTNTELFKSKTVLVISDSHGNNLKGEKMYKNNRARVTVLGPGKKNIKGESEYIMENHSDINSSTEIVLMVGSNDPERNTPDAI</sequence>
<keyword evidence="1" id="KW-0175">Coiled coil</keyword>
<organism evidence="2 3">
    <name type="scientific">Mytilus coruscus</name>
    <name type="common">Sea mussel</name>
    <dbReference type="NCBI Taxonomy" id="42192"/>
    <lineage>
        <taxon>Eukaryota</taxon>
        <taxon>Metazoa</taxon>
        <taxon>Spiralia</taxon>
        <taxon>Lophotrochozoa</taxon>
        <taxon>Mollusca</taxon>
        <taxon>Bivalvia</taxon>
        <taxon>Autobranchia</taxon>
        <taxon>Pteriomorphia</taxon>
        <taxon>Mytilida</taxon>
        <taxon>Mytiloidea</taxon>
        <taxon>Mytilidae</taxon>
        <taxon>Mytilinae</taxon>
        <taxon>Mytilus</taxon>
    </lineage>
</organism>
<keyword evidence="3" id="KW-1185">Reference proteome</keyword>
<evidence type="ECO:0000313" key="3">
    <source>
        <dbReference type="Proteomes" id="UP000507470"/>
    </source>
</evidence>
<reference evidence="2 3" key="1">
    <citation type="submission" date="2020-06" db="EMBL/GenBank/DDBJ databases">
        <authorList>
            <person name="Li R."/>
            <person name="Bekaert M."/>
        </authorList>
    </citation>
    <scope>NUCLEOTIDE SEQUENCE [LARGE SCALE GENOMIC DNA]</scope>
    <source>
        <strain evidence="3">wild</strain>
    </source>
</reference>
<protein>
    <submittedName>
        <fullName evidence="2">Uncharacterized protein</fullName>
    </submittedName>
</protein>
<evidence type="ECO:0000256" key="1">
    <source>
        <dbReference type="SAM" id="Coils"/>
    </source>
</evidence>
<evidence type="ECO:0000313" key="2">
    <source>
        <dbReference type="EMBL" id="CAC5410700.1"/>
    </source>
</evidence>
<name>A0A6J8DV85_MYTCO</name>
<dbReference type="AlphaFoldDB" id="A0A6J8DV85"/>
<dbReference type="Proteomes" id="UP000507470">
    <property type="component" value="Unassembled WGS sequence"/>
</dbReference>
<proteinExistence type="predicted"/>
<feature type="coiled-coil region" evidence="1">
    <location>
        <begin position="33"/>
        <end position="114"/>
    </location>
</feature>
<gene>
    <name evidence="2" type="ORF">MCOR_43864</name>
</gene>
<dbReference type="EMBL" id="CACVKT020007786">
    <property type="protein sequence ID" value="CAC5410700.1"/>
    <property type="molecule type" value="Genomic_DNA"/>
</dbReference>